<proteinExistence type="predicted"/>
<name>A0A1H1M5J6_9ACTN</name>
<dbReference type="EMBL" id="LT629732">
    <property type="protein sequence ID" value="SDR81927.1"/>
    <property type="molecule type" value="Genomic_DNA"/>
</dbReference>
<sequence length="208" mass="22454">MTLEQSAVRRSGPRKRATGIVRGIVLVVIAVIAVWLVYSSLYSPLSTGTFSAPETRSVKALTDGVAPTRYIVDASTGQHGRIAYDLANDGRFPVRVDGLASDHAYGITAVGWVPDQGNGELMGGYASDVRAFPVTIKPGEWVVVWVTVTKPPCQAGQITTVEEIPLRWSALGRHHVYRLPLSDTAGGIREIALCHPPEALKHLEFPES</sequence>
<accession>A0A1H1M5J6</accession>
<keyword evidence="1" id="KW-1133">Transmembrane helix</keyword>
<dbReference type="AlphaFoldDB" id="A0A1H1M5J6"/>
<feature type="transmembrane region" description="Helical" evidence="1">
    <location>
        <begin position="20"/>
        <end position="38"/>
    </location>
</feature>
<gene>
    <name evidence="2" type="ORF">SAMN04489717_0681</name>
</gene>
<organism evidence="2 3">
    <name type="scientific">Actinopolymorpha singaporensis</name>
    <dbReference type="NCBI Taxonomy" id="117157"/>
    <lineage>
        <taxon>Bacteria</taxon>
        <taxon>Bacillati</taxon>
        <taxon>Actinomycetota</taxon>
        <taxon>Actinomycetes</taxon>
        <taxon>Propionibacteriales</taxon>
        <taxon>Actinopolymorphaceae</taxon>
        <taxon>Actinopolymorpha</taxon>
    </lineage>
</organism>
<dbReference type="OrthoDB" id="3825350at2"/>
<evidence type="ECO:0000313" key="3">
    <source>
        <dbReference type="Proteomes" id="UP000198983"/>
    </source>
</evidence>
<keyword evidence="1" id="KW-0812">Transmembrane</keyword>
<protein>
    <submittedName>
        <fullName evidence="2">Uncharacterized protein</fullName>
    </submittedName>
</protein>
<dbReference type="Proteomes" id="UP000198983">
    <property type="component" value="Chromosome I"/>
</dbReference>
<evidence type="ECO:0000256" key="1">
    <source>
        <dbReference type="SAM" id="Phobius"/>
    </source>
</evidence>
<reference evidence="2 3" key="1">
    <citation type="submission" date="2016-10" db="EMBL/GenBank/DDBJ databases">
        <authorList>
            <person name="de Groot N.N."/>
        </authorList>
    </citation>
    <scope>NUCLEOTIDE SEQUENCE [LARGE SCALE GENOMIC DNA]</scope>
    <source>
        <strain evidence="2 3">DSM 22024</strain>
    </source>
</reference>
<keyword evidence="1" id="KW-0472">Membrane</keyword>
<evidence type="ECO:0000313" key="2">
    <source>
        <dbReference type="EMBL" id="SDR81927.1"/>
    </source>
</evidence>
<keyword evidence="3" id="KW-1185">Reference proteome</keyword>
<dbReference type="RefSeq" id="WP_157728191.1">
    <property type="nucleotide sequence ID" value="NZ_LT629732.1"/>
</dbReference>